<comment type="caution">
    <text evidence="2">The sequence shown here is derived from an EMBL/GenBank/DDBJ whole genome shotgun (WGS) entry which is preliminary data.</text>
</comment>
<proteinExistence type="predicted"/>
<dbReference type="EMBL" id="PGCI01000016">
    <property type="protein sequence ID" value="PLW49469.1"/>
    <property type="molecule type" value="Genomic_DNA"/>
</dbReference>
<organism evidence="2 3">
    <name type="scientific">Puccinia coronata f. sp. avenae</name>
    <dbReference type="NCBI Taxonomy" id="200324"/>
    <lineage>
        <taxon>Eukaryota</taxon>
        <taxon>Fungi</taxon>
        <taxon>Dikarya</taxon>
        <taxon>Basidiomycota</taxon>
        <taxon>Pucciniomycotina</taxon>
        <taxon>Pucciniomycetes</taxon>
        <taxon>Pucciniales</taxon>
        <taxon>Pucciniaceae</taxon>
        <taxon>Puccinia</taxon>
    </lineage>
</organism>
<sequence length="63" mass="6601">MVGVKMVLGQVLAQLQSNQNQPTSPSGSDAVASPEEKSDPPAISWKASINEELANLHQSLSGQ</sequence>
<protein>
    <submittedName>
        <fullName evidence="2">Uncharacterized protein</fullName>
    </submittedName>
</protein>
<accession>A0A2N5VHK3</accession>
<name>A0A2N5VHK3_9BASI</name>
<gene>
    <name evidence="2" type="ORF">PCASD_01992</name>
</gene>
<feature type="compositionally biased region" description="Polar residues" evidence="1">
    <location>
        <begin position="16"/>
        <end position="27"/>
    </location>
</feature>
<feature type="region of interest" description="Disordered" evidence="1">
    <location>
        <begin position="16"/>
        <end position="42"/>
    </location>
</feature>
<evidence type="ECO:0000256" key="1">
    <source>
        <dbReference type="SAM" id="MobiDB-lite"/>
    </source>
</evidence>
<evidence type="ECO:0000313" key="2">
    <source>
        <dbReference type="EMBL" id="PLW49469.1"/>
    </source>
</evidence>
<evidence type="ECO:0000313" key="3">
    <source>
        <dbReference type="Proteomes" id="UP000235392"/>
    </source>
</evidence>
<dbReference type="AlphaFoldDB" id="A0A2N5VHK3"/>
<dbReference type="Proteomes" id="UP000235392">
    <property type="component" value="Unassembled WGS sequence"/>
</dbReference>
<reference evidence="2 3" key="1">
    <citation type="submission" date="2017-11" db="EMBL/GenBank/DDBJ databases">
        <title>De novo assembly and phasing of dikaryotic genomes from two isolates of Puccinia coronata f. sp. avenae, the causal agent of oat crown rust.</title>
        <authorList>
            <person name="Miller M.E."/>
            <person name="Zhang Y."/>
            <person name="Omidvar V."/>
            <person name="Sperschneider J."/>
            <person name="Schwessinger B."/>
            <person name="Raley C."/>
            <person name="Palmer J.M."/>
            <person name="Garnica D."/>
            <person name="Upadhyaya N."/>
            <person name="Rathjen J."/>
            <person name="Taylor J.M."/>
            <person name="Park R.F."/>
            <person name="Dodds P.N."/>
            <person name="Hirsch C.D."/>
            <person name="Kianian S.F."/>
            <person name="Figueroa M."/>
        </authorList>
    </citation>
    <scope>NUCLEOTIDE SEQUENCE [LARGE SCALE GENOMIC DNA]</scope>
    <source>
        <strain evidence="2">12SD80</strain>
    </source>
</reference>